<evidence type="ECO:0000256" key="1">
    <source>
        <dbReference type="PROSITE-ProRule" id="PRU00191"/>
    </source>
</evidence>
<dbReference type="Ensembl" id="ENSZLMT00000020327.1">
    <property type="protein sequence ID" value="ENSZLMP00000019788.1"/>
    <property type="gene ID" value="ENSZLMG00000013654.1"/>
</dbReference>
<dbReference type="InterPro" id="IPR000980">
    <property type="entry name" value="SH2"/>
</dbReference>
<proteinExistence type="predicted"/>
<organism evidence="4 5">
    <name type="scientific">Zosterops lateralis melanops</name>
    <dbReference type="NCBI Taxonomy" id="1220523"/>
    <lineage>
        <taxon>Eukaryota</taxon>
        <taxon>Metazoa</taxon>
        <taxon>Chordata</taxon>
        <taxon>Craniata</taxon>
        <taxon>Vertebrata</taxon>
        <taxon>Euteleostomi</taxon>
        <taxon>Archelosauria</taxon>
        <taxon>Archosauria</taxon>
        <taxon>Dinosauria</taxon>
        <taxon>Saurischia</taxon>
        <taxon>Theropoda</taxon>
        <taxon>Coelurosauria</taxon>
        <taxon>Aves</taxon>
        <taxon>Neognathae</taxon>
        <taxon>Neoaves</taxon>
        <taxon>Telluraves</taxon>
        <taxon>Australaves</taxon>
        <taxon>Passeriformes</taxon>
        <taxon>Sylvioidea</taxon>
        <taxon>Zosteropidae</taxon>
        <taxon>Zosterops</taxon>
    </lineage>
</organism>
<feature type="domain" description="SH2" evidence="3">
    <location>
        <begin position="88"/>
        <end position="156"/>
    </location>
</feature>
<protein>
    <recommendedName>
        <fullName evidence="3">SH2 domain-containing protein</fullName>
    </recommendedName>
</protein>
<dbReference type="AlphaFoldDB" id="A0A8D2QUY4"/>
<dbReference type="PANTHER" id="PTHR46037">
    <property type="entry name" value="PROTEIN ENHANCER OF SEVENLESS 2B"/>
    <property type="match status" value="1"/>
</dbReference>
<evidence type="ECO:0000256" key="2">
    <source>
        <dbReference type="SAM" id="MobiDB-lite"/>
    </source>
</evidence>
<reference evidence="4" key="1">
    <citation type="submission" date="2025-08" db="UniProtKB">
        <authorList>
            <consortium name="Ensembl"/>
        </authorList>
    </citation>
    <scope>IDENTIFICATION</scope>
</reference>
<dbReference type="Gene3D" id="2.30.30.40">
    <property type="entry name" value="SH3 Domains"/>
    <property type="match status" value="1"/>
</dbReference>
<accession>A0A8D2QUY4</accession>
<feature type="region of interest" description="Disordered" evidence="2">
    <location>
        <begin position="233"/>
        <end position="253"/>
    </location>
</feature>
<dbReference type="InterPro" id="IPR036028">
    <property type="entry name" value="SH3-like_dom_sf"/>
</dbReference>
<dbReference type="SUPFAM" id="SSF55550">
    <property type="entry name" value="SH2 domain"/>
    <property type="match status" value="1"/>
</dbReference>
<reference evidence="4" key="2">
    <citation type="submission" date="2025-09" db="UniProtKB">
        <authorList>
            <consortium name="Ensembl"/>
        </authorList>
    </citation>
    <scope>IDENTIFICATION</scope>
</reference>
<evidence type="ECO:0000313" key="4">
    <source>
        <dbReference type="Ensembl" id="ENSZLMP00000019788.1"/>
    </source>
</evidence>
<keyword evidence="5" id="KW-1185">Reference proteome</keyword>
<evidence type="ECO:0000313" key="5">
    <source>
        <dbReference type="Proteomes" id="UP000694401"/>
    </source>
</evidence>
<dbReference type="Proteomes" id="UP000694401">
    <property type="component" value="Unassembled WGS sequence"/>
</dbReference>
<dbReference type="InterPro" id="IPR036860">
    <property type="entry name" value="SH2_dom_sf"/>
</dbReference>
<evidence type="ECO:0000259" key="3">
    <source>
        <dbReference type="PROSITE" id="PS50001"/>
    </source>
</evidence>
<name>A0A8D2QUY4_ZOSLA</name>
<dbReference type="Pfam" id="PF00017">
    <property type="entry name" value="SH2"/>
    <property type="match status" value="1"/>
</dbReference>
<dbReference type="Gene3D" id="3.30.505.10">
    <property type="entry name" value="SH2 domain"/>
    <property type="match status" value="1"/>
</dbReference>
<keyword evidence="1" id="KW-0727">SH2 domain</keyword>
<sequence length="286" mass="30998">MWLVLGWCCQGNAEPSPFPAVPNGFQALALCDYPSSMGMAIVLRIGEHLHILPEDGEWWLMASEVSGKECHIPSSCVNLSKGRPQGTWPHHRTRPQILKAEELLLRPGNHSGSFLIRESQTKQGESSQTHLCYCSSPPQWVTHYHIHHLHNLVDHYSGNAPPGPWHPEQCVGDVPYPERREGEKVAAGPPCPGAPRLEGQGVHSVDAVGSCLGACPSLTGHFRTGCMSTLSLTQQPRQEEAKTAQRRSPACPTGCNGTSGICTPTAAERGWKCSTILPQVGSKSRG</sequence>
<dbReference type="PROSITE" id="PS50001">
    <property type="entry name" value="SH2"/>
    <property type="match status" value="1"/>
</dbReference>
<dbReference type="SUPFAM" id="SSF50044">
    <property type="entry name" value="SH3-domain"/>
    <property type="match status" value="1"/>
</dbReference>
<dbReference type="InterPro" id="IPR043539">
    <property type="entry name" value="Grb2-like"/>
</dbReference>